<name>A0A2Z2MU97_9EURY</name>
<evidence type="ECO:0000313" key="4">
    <source>
        <dbReference type="Proteomes" id="UP000250125"/>
    </source>
</evidence>
<organism evidence="3 4">
    <name type="scientific">Thermococcus siculi</name>
    <dbReference type="NCBI Taxonomy" id="72803"/>
    <lineage>
        <taxon>Archaea</taxon>
        <taxon>Methanobacteriati</taxon>
        <taxon>Methanobacteriota</taxon>
        <taxon>Thermococci</taxon>
        <taxon>Thermococcales</taxon>
        <taxon>Thermococcaceae</taxon>
        <taxon>Thermococcus</taxon>
    </lineage>
</organism>
<dbReference type="Pfam" id="PF20251">
    <property type="entry name" value="Big_14"/>
    <property type="match status" value="1"/>
</dbReference>
<accession>A0A2Z2MU97</accession>
<dbReference type="Proteomes" id="UP000250125">
    <property type="component" value="Chromosome"/>
</dbReference>
<proteinExistence type="predicted"/>
<feature type="domain" description="Bacterial Ig-like" evidence="2">
    <location>
        <begin position="61"/>
        <end position="146"/>
    </location>
</feature>
<dbReference type="EMBL" id="CP015103">
    <property type="protein sequence ID" value="ASJ09366.1"/>
    <property type="molecule type" value="Genomic_DNA"/>
</dbReference>
<evidence type="ECO:0000313" key="3">
    <source>
        <dbReference type="EMBL" id="ASJ09366.1"/>
    </source>
</evidence>
<dbReference type="InterPro" id="IPR046878">
    <property type="entry name" value="Big_14"/>
</dbReference>
<keyword evidence="4" id="KW-1185">Reference proteome</keyword>
<sequence>MRKIIPVLLIILLIPVGYYLASYWGSAADGSPNGRDIDHPPTDGPIIGNSTPERPPANDFLKLDKTTYSPTDTMTITVTNNGNLNATTSYHFKLYRLEGGEWKEVPVNLVVIEIAVIIEPGKSWQQRVNLAQLNLEPGHYAIVKTLVFTDPVNQHAMGVEGWAEFDVEG</sequence>
<protein>
    <recommendedName>
        <fullName evidence="2">Bacterial Ig-like domain-containing protein</fullName>
    </recommendedName>
</protein>
<gene>
    <name evidence="3" type="ORF">A3L11_09040</name>
</gene>
<evidence type="ECO:0000259" key="2">
    <source>
        <dbReference type="Pfam" id="PF20251"/>
    </source>
</evidence>
<dbReference type="RefSeq" id="WP_088856595.1">
    <property type="nucleotide sequence ID" value="NZ_CP015103.1"/>
</dbReference>
<evidence type="ECO:0000256" key="1">
    <source>
        <dbReference type="SAM" id="MobiDB-lite"/>
    </source>
</evidence>
<reference evidence="3 4" key="1">
    <citation type="submission" date="2016-04" db="EMBL/GenBank/DDBJ databases">
        <title>Complete genome sequence of Thermococcus siculi type strain RG-20.</title>
        <authorList>
            <person name="Oger P.M."/>
        </authorList>
    </citation>
    <scope>NUCLEOTIDE SEQUENCE [LARGE SCALE GENOMIC DNA]</scope>
    <source>
        <strain evidence="3 4">RG-20</strain>
    </source>
</reference>
<dbReference type="AlphaFoldDB" id="A0A2Z2MU97"/>
<dbReference type="OrthoDB" id="100843at2157"/>
<feature type="region of interest" description="Disordered" evidence="1">
    <location>
        <begin position="32"/>
        <end position="55"/>
    </location>
</feature>
<dbReference type="GeneID" id="33318379"/>
<dbReference type="KEGG" id="tsl:A3L11_09040"/>